<evidence type="ECO:0000313" key="1">
    <source>
        <dbReference type="EnsemblPlants" id="Kaladp0040s0627.1.v1.1.CDS.1"/>
    </source>
</evidence>
<reference evidence="1" key="1">
    <citation type="submission" date="2021-01" db="UniProtKB">
        <authorList>
            <consortium name="EnsemblPlants"/>
        </authorList>
    </citation>
    <scope>IDENTIFICATION</scope>
</reference>
<dbReference type="Gramene" id="Kaladp0040s0627.1.v1.1">
    <property type="protein sequence ID" value="Kaladp0040s0627.1.v1.1.CDS.1"/>
    <property type="gene ID" value="Kaladp0040s0627.v1.1"/>
</dbReference>
<sequence>MEEEVLLLPIKFYLPARVWLFLHQFLRRLLLGMLAKCLASKVRFRDSQFWWPISI</sequence>
<keyword evidence="2" id="KW-1185">Reference proteome</keyword>
<evidence type="ECO:0000313" key="2">
    <source>
        <dbReference type="Proteomes" id="UP000594263"/>
    </source>
</evidence>
<accession>A0A7N0TNY9</accession>
<name>A0A7N0TNY9_KALFE</name>
<organism evidence="1 2">
    <name type="scientific">Kalanchoe fedtschenkoi</name>
    <name type="common">Lavender scallops</name>
    <name type="synonym">South American air plant</name>
    <dbReference type="NCBI Taxonomy" id="63787"/>
    <lineage>
        <taxon>Eukaryota</taxon>
        <taxon>Viridiplantae</taxon>
        <taxon>Streptophyta</taxon>
        <taxon>Embryophyta</taxon>
        <taxon>Tracheophyta</taxon>
        <taxon>Spermatophyta</taxon>
        <taxon>Magnoliopsida</taxon>
        <taxon>eudicotyledons</taxon>
        <taxon>Gunneridae</taxon>
        <taxon>Pentapetalae</taxon>
        <taxon>Saxifragales</taxon>
        <taxon>Crassulaceae</taxon>
        <taxon>Kalanchoe</taxon>
    </lineage>
</organism>
<protein>
    <submittedName>
        <fullName evidence="1">Uncharacterized protein</fullName>
    </submittedName>
</protein>
<dbReference type="EnsemblPlants" id="Kaladp0040s0627.1.v1.1">
    <property type="protein sequence ID" value="Kaladp0040s0627.1.v1.1.CDS.1"/>
    <property type="gene ID" value="Kaladp0040s0627.v1.1"/>
</dbReference>
<dbReference type="AlphaFoldDB" id="A0A7N0TNY9"/>
<dbReference type="Proteomes" id="UP000594263">
    <property type="component" value="Unplaced"/>
</dbReference>
<proteinExistence type="predicted"/>